<keyword evidence="3 6" id="KW-0812">Transmembrane</keyword>
<keyword evidence="4 6" id="KW-1133">Transmembrane helix</keyword>
<evidence type="ECO:0000256" key="6">
    <source>
        <dbReference type="SAM" id="Phobius"/>
    </source>
</evidence>
<feature type="transmembrane region" description="Helical" evidence="6">
    <location>
        <begin position="93"/>
        <end position="113"/>
    </location>
</feature>
<dbReference type="Pfam" id="PF23357">
    <property type="entry name" value="DUF7088"/>
    <property type="match status" value="2"/>
</dbReference>
<accession>A0A3B0ZBX4</accession>
<dbReference type="InterPro" id="IPR019196">
    <property type="entry name" value="ABC_transp_unknown"/>
</dbReference>
<evidence type="ECO:0000259" key="8">
    <source>
        <dbReference type="Pfam" id="PF23357"/>
    </source>
</evidence>
<dbReference type="InterPro" id="IPR051449">
    <property type="entry name" value="ABC-2_transporter_component"/>
</dbReference>
<evidence type="ECO:0000256" key="1">
    <source>
        <dbReference type="ARBA" id="ARBA00004651"/>
    </source>
</evidence>
<feature type="transmembrane region" description="Helical" evidence="6">
    <location>
        <begin position="251"/>
        <end position="269"/>
    </location>
</feature>
<evidence type="ECO:0000313" key="9">
    <source>
        <dbReference type="EMBL" id="VAW83739.1"/>
    </source>
</evidence>
<feature type="transmembrane region" description="Helical" evidence="6">
    <location>
        <begin position="12"/>
        <end position="38"/>
    </location>
</feature>
<dbReference type="InterPro" id="IPR055396">
    <property type="entry name" value="DUF7088"/>
</dbReference>
<feature type="transmembrane region" description="Helical" evidence="6">
    <location>
        <begin position="924"/>
        <end position="942"/>
    </location>
</feature>
<dbReference type="PANTHER" id="PTHR30294">
    <property type="entry name" value="MEMBRANE COMPONENT OF ABC TRANSPORTER YHHJ-RELATED"/>
    <property type="match status" value="1"/>
</dbReference>
<feature type="domain" description="DUF7088" evidence="8">
    <location>
        <begin position="282"/>
        <end position="385"/>
    </location>
</feature>
<dbReference type="AlphaFoldDB" id="A0A3B0ZBX4"/>
<feature type="domain" description="ABC-type uncharacterised transport system" evidence="7">
    <location>
        <begin position="591"/>
        <end position="869"/>
    </location>
</feature>
<feature type="transmembrane region" description="Helical" evidence="6">
    <location>
        <begin position="53"/>
        <end position="73"/>
    </location>
</feature>
<name>A0A3B0ZBX4_9ZZZZ</name>
<evidence type="ECO:0000256" key="2">
    <source>
        <dbReference type="ARBA" id="ARBA00022475"/>
    </source>
</evidence>
<gene>
    <name evidence="9" type="ORF">MNBD_GAMMA16-2344</name>
</gene>
<dbReference type="Pfam" id="PF12679">
    <property type="entry name" value="ABC2_membrane_2"/>
    <property type="match status" value="1"/>
</dbReference>
<feature type="transmembrane region" description="Helical" evidence="6">
    <location>
        <begin position="133"/>
        <end position="154"/>
    </location>
</feature>
<keyword evidence="5 6" id="KW-0472">Membrane</keyword>
<proteinExistence type="predicted"/>
<reference evidence="9" key="1">
    <citation type="submission" date="2018-06" db="EMBL/GenBank/DDBJ databases">
        <authorList>
            <person name="Zhirakovskaya E."/>
        </authorList>
    </citation>
    <scope>NUCLEOTIDE SEQUENCE</scope>
</reference>
<evidence type="ECO:0000259" key="7">
    <source>
        <dbReference type="Pfam" id="PF09822"/>
    </source>
</evidence>
<dbReference type="EMBL" id="UOFO01000023">
    <property type="protein sequence ID" value="VAW83739.1"/>
    <property type="molecule type" value="Genomic_DNA"/>
</dbReference>
<dbReference type="Pfam" id="PF09822">
    <property type="entry name" value="ABC_transp_aux"/>
    <property type="match status" value="1"/>
</dbReference>
<dbReference type="PANTHER" id="PTHR30294:SF29">
    <property type="entry name" value="MULTIDRUG ABC TRANSPORTER PERMEASE YBHS-RELATED"/>
    <property type="match status" value="1"/>
</dbReference>
<dbReference type="GO" id="GO:0140359">
    <property type="term" value="F:ABC-type transporter activity"/>
    <property type="evidence" value="ECO:0007669"/>
    <property type="project" value="InterPro"/>
</dbReference>
<comment type="subcellular location">
    <subcellularLocation>
        <location evidence="1">Cell membrane</location>
        <topology evidence="1">Multi-pass membrane protein</topology>
    </subcellularLocation>
</comment>
<dbReference type="GO" id="GO:0005886">
    <property type="term" value="C:plasma membrane"/>
    <property type="evidence" value="ECO:0007669"/>
    <property type="project" value="UniProtKB-SubCell"/>
</dbReference>
<sequence length="967" mass="108304">MINVMPVTRKELASYFSSPAAFIFLGLFMLATLFIFFWVEAFFARNIADVRPLFNWMPILLIFLCSAITMRMWSEERRAGTLEFILTSPVATFRFVLGKFFACLSLVVLALLLTLPLPFSVALLGPLDWGPVWGAYLATLCLAAAYIAIGLYVSARSDNQIVSLMLAVLICGVFYLLGSDGLTNFLTPTLAEYLKLLGSGSRFESITRGVLDLRDVYYYLSVVGIFLSLNIYAVEKLRWARKKKRGAQRRWGLLTSLFVANFIVSNIWVQQFNTFRADITEGRIYSISEATNNYLAQLQEPLLIRGYFSPQTHPLLAPLGPQIRDLIKEYEVAAQGKIRVEFVDPLDNPELEKEAGEKFGIQPIPFQTADKYQSALVNSYFDILIQYGDQYEVLGFRDLIDIKSMSETDVEVQLRNPEYDITSAIKKVLYAYQGSGDLFLNIRNPVTFTAFISAQNKLPEQLQELHAAVNDTVQDIAIQSEGVFRVETIDPDADDGSVAQQLKTEYGFRPMRASLLDENTFWFYMVLSDGEQIIQVPLPEDLSAGGVKRGVEAALKRFSSGFLKNVVFSAPKRTPSMPQFGLAGGGMDFSILQEQLKQSVIINPSNLKQGIVPGDADLLMIVAPDNFDEKQLFALDQFLMQGGTVVMASSAFDVDLQGQFAVTPKQSGLDDWLQHHGISLEKKMVVDLQNAAFPVPIQRDLGGFMVQEIQLIDYPYFIDIRDSGMNAEAGLIAGIPQVTLNWASPIVVDASKNSQRKVTRLLESSEQSWTSDSTLVQPDFQSYESLGFPEKDNKERSLLAVAIKGEFVSYFKDKTSPLSHVEKSNDEDTESEVDIDTENKATFNRVVDKSPESAQIILYSSETFLADSVIELASSVAGNLYSNPLVLMENTVDWALEDGGLLSIRSRDHFSRTLNPIDKKEQLFWEYLNYALGSIALLLLWVGRQLLKRKAQAHCQRVLRLTKESSL</sequence>
<evidence type="ECO:0000256" key="5">
    <source>
        <dbReference type="ARBA" id="ARBA00023136"/>
    </source>
</evidence>
<feature type="domain" description="DUF7088" evidence="8">
    <location>
        <begin position="434"/>
        <end position="514"/>
    </location>
</feature>
<evidence type="ECO:0000256" key="3">
    <source>
        <dbReference type="ARBA" id="ARBA00022692"/>
    </source>
</evidence>
<feature type="transmembrane region" description="Helical" evidence="6">
    <location>
        <begin position="216"/>
        <end position="239"/>
    </location>
</feature>
<keyword evidence="2" id="KW-1003">Cell membrane</keyword>
<feature type="transmembrane region" description="Helical" evidence="6">
    <location>
        <begin position="161"/>
        <end position="178"/>
    </location>
</feature>
<evidence type="ECO:0000256" key="4">
    <source>
        <dbReference type="ARBA" id="ARBA00022989"/>
    </source>
</evidence>
<protein>
    <submittedName>
        <fullName evidence="9">Gliding motility-associated ABC transporter permease protein GldF / Gliding motility-associated ABC transporter substrate-binding protein GldG</fullName>
    </submittedName>
</protein>
<organism evidence="9">
    <name type="scientific">hydrothermal vent metagenome</name>
    <dbReference type="NCBI Taxonomy" id="652676"/>
    <lineage>
        <taxon>unclassified sequences</taxon>
        <taxon>metagenomes</taxon>
        <taxon>ecological metagenomes</taxon>
    </lineage>
</organism>